<accession>A8MDP5</accession>
<keyword evidence="10" id="KW-0411">Iron-sulfur</keyword>
<evidence type="ECO:0000256" key="10">
    <source>
        <dbReference type="ARBA" id="ARBA00023014"/>
    </source>
</evidence>
<name>A8MDP5_CALMQ</name>
<dbReference type="RefSeq" id="WP_012186120.1">
    <property type="nucleotide sequence ID" value="NC_009954.1"/>
</dbReference>
<dbReference type="EC" id="1.2.7.11" evidence="5"/>
<dbReference type="GO" id="GO:0019164">
    <property type="term" value="F:pyruvate synthase activity"/>
    <property type="evidence" value="ECO:0007669"/>
    <property type="project" value="UniProtKB-ARBA"/>
</dbReference>
<evidence type="ECO:0000256" key="3">
    <source>
        <dbReference type="ARBA" id="ARBA00001966"/>
    </source>
</evidence>
<comment type="cofactor">
    <cofactor evidence="2">
        <name>thiamine diphosphate</name>
        <dbReference type="ChEBI" id="CHEBI:58937"/>
    </cofactor>
</comment>
<evidence type="ECO:0000256" key="9">
    <source>
        <dbReference type="ARBA" id="ARBA00023004"/>
    </source>
</evidence>
<evidence type="ECO:0000256" key="4">
    <source>
        <dbReference type="ARBA" id="ARBA00011631"/>
    </source>
</evidence>
<comment type="cofactor">
    <cofactor evidence="1">
        <name>Mg(2+)</name>
        <dbReference type="ChEBI" id="CHEBI:18420"/>
    </cofactor>
</comment>
<dbReference type="GO" id="GO:0018491">
    <property type="term" value="F:2-oxobutyrate synthase activity"/>
    <property type="evidence" value="ECO:0007669"/>
    <property type="project" value="UniProtKB-ARBA"/>
</dbReference>
<evidence type="ECO:0000313" key="16">
    <source>
        <dbReference type="Proteomes" id="UP000001137"/>
    </source>
</evidence>
<dbReference type="InterPro" id="IPR011896">
    <property type="entry name" value="OFOB"/>
</dbReference>
<dbReference type="GO" id="GO:0051536">
    <property type="term" value="F:iron-sulfur cluster binding"/>
    <property type="evidence" value="ECO:0007669"/>
    <property type="project" value="UniProtKB-KW"/>
</dbReference>
<evidence type="ECO:0000256" key="5">
    <source>
        <dbReference type="ARBA" id="ARBA00012691"/>
    </source>
</evidence>
<keyword evidence="9" id="KW-0408">Iron</keyword>
<dbReference type="SUPFAM" id="SSF52518">
    <property type="entry name" value="Thiamin diphosphate-binding fold (THDP-binding)"/>
    <property type="match status" value="1"/>
</dbReference>
<comment type="subunit">
    <text evidence="4">Heterodimer composed of an alpha and a beta subunit.</text>
</comment>
<dbReference type="FunFam" id="3.40.50.970:FF:000049">
    <property type="entry name" value="2-oxoglutarate ferredoxin oxidoreductase subunit beta"/>
    <property type="match status" value="1"/>
</dbReference>
<dbReference type="PANTHER" id="PTHR48084:SF2">
    <property type="entry name" value="PYRUVATE FERREDOXIN_FLAVODOXIN OXIDOREDUCTASE, BETA SUBUNIT"/>
    <property type="match status" value="1"/>
</dbReference>
<feature type="domain" description="Pyruvate ferredoxin oxidoreductase beta subunit C-terminal" evidence="14">
    <location>
        <begin position="205"/>
        <end position="275"/>
    </location>
</feature>
<dbReference type="Proteomes" id="UP000001137">
    <property type="component" value="Chromosome"/>
</dbReference>
<evidence type="ECO:0000256" key="6">
    <source>
        <dbReference type="ARBA" id="ARBA00022723"/>
    </source>
</evidence>
<gene>
    <name evidence="15" type="ordered locus">Cmaq_1072</name>
</gene>
<dbReference type="InterPro" id="IPR053399">
    <property type="entry name" value="2-oxoacid:Fd_oxidored_beta"/>
</dbReference>
<dbReference type="NCBIfam" id="NF041171">
    <property type="entry name" value="Oxoac_fdxbeta_Archa"/>
    <property type="match status" value="1"/>
</dbReference>
<evidence type="ECO:0000256" key="8">
    <source>
        <dbReference type="ARBA" id="ARBA00023002"/>
    </source>
</evidence>
<keyword evidence="8" id="KW-0560">Oxidoreductase</keyword>
<keyword evidence="11" id="KW-0786">Thiamine pyrophosphate</keyword>
<evidence type="ECO:0000259" key="14">
    <source>
        <dbReference type="Pfam" id="PF12367"/>
    </source>
</evidence>
<dbReference type="Gene3D" id="3.40.50.970">
    <property type="match status" value="1"/>
</dbReference>
<dbReference type="InterPro" id="IPR029061">
    <property type="entry name" value="THDP-binding"/>
</dbReference>
<keyword evidence="7" id="KW-0460">Magnesium</keyword>
<dbReference type="Pfam" id="PF02775">
    <property type="entry name" value="TPP_enzyme_C"/>
    <property type="match status" value="1"/>
</dbReference>
<proteinExistence type="predicted"/>
<feature type="domain" description="Thiamine pyrophosphate enzyme TPP-binding" evidence="13">
    <location>
        <begin position="54"/>
        <end position="201"/>
    </location>
</feature>
<dbReference type="NCBIfam" id="TIGR02177">
    <property type="entry name" value="PorB_KorB"/>
    <property type="match status" value="1"/>
</dbReference>
<keyword evidence="16" id="KW-1185">Reference proteome</keyword>
<dbReference type="GO" id="GO:0030976">
    <property type="term" value="F:thiamine pyrophosphate binding"/>
    <property type="evidence" value="ECO:0007669"/>
    <property type="project" value="InterPro"/>
</dbReference>
<dbReference type="EMBL" id="CP000852">
    <property type="protein sequence ID" value="ABW01901.1"/>
    <property type="molecule type" value="Genomic_DNA"/>
</dbReference>
<comment type="cofactor">
    <cofactor evidence="3">
        <name>[4Fe-4S] cluster</name>
        <dbReference type="ChEBI" id="CHEBI:49883"/>
    </cofactor>
</comment>
<organism evidence="15 16">
    <name type="scientific">Caldivirga maquilingensis (strain ATCC 700844 / DSM 13496 / JCM 10307 / IC-167)</name>
    <dbReference type="NCBI Taxonomy" id="397948"/>
    <lineage>
        <taxon>Archaea</taxon>
        <taxon>Thermoproteota</taxon>
        <taxon>Thermoprotei</taxon>
        <taxon>Thermoproteales</taxon>
        <taxon>Thermoproteaceae</taxon>
        <taxon>Caldivirga</taxon>
    </lineage>
</organism>
<reference evidence="15 16" key="1">
    <citation type="submission" date="2007-10" db="EMBL/GenBank/DDBJ databases">
        <title>Complete sequence of Caldivirga maquilingensis IC-167.</title>
        <authorList>
            <consortium name="US DOE Joint Genome Institute"/>
            <person name="Copeland A."/>
            <person name="Lucas S."/>
            <person name="Lapidus A."/>
            <person name="Barry K."/>
            <person name="Glavina del Rio T."/>
            <person name="Dalin E."/>
            <person name="Tice H."/>
            <person name="Pitluck S."/>
            <person name="Saunders E."/>
            <person name="Brettin T."/>
            <person name="Bruce D."/>
            <person name="Detter J.C."/>
            <person name="Han C."/>
            <person name="Schmutz J."/>
            <person name="Larimer F."/>
            <person name="Land M."/>
            <person name="Hauser L."/>
            <person name="Kyrpides N."/>
            <person name="Ivanova N."/>
            <person name="Biddle J.F."/>
            <person name="Zhang Z."/>
            <person name="Fitz-Gibbon S.T."/>
            <person name="Lowe T.M."/>
            <person name="Saltikov C."/>
            <person name="House C.H."/>
            <person name="Richardson P."/>
        </authorList>
    </citation>
    <scope>NUCLEOTIDE SEQUENCE [LARGE SCALE GENOMIC DNA]</scope>
    <source>
        <strain evidence="16">ATCC 700844 / DSM 13496 / JCM 10307 / IC-167</strain>
    </source>
</reference>
<evidence type="ECO:0000256" key="1">
    <source>
        <dbReference type="ARBA" id="ARBA00001946"/>
    </source>
</evidence>
<keyword evidence="6" id="KW-0479">Metal-binding</keyword>
<evidence type="ECO:0000259" key="13">
    <source>
        <dbReference type="Pfam" id="PF02775"/>
    </source>
</evidence>
<dbReference type="OrthoDB" id="30755at2157"/>
<sequence length="312" mass="34750">MAVLKVALNPQQYRGKKWIDWCPGCGNFGILAAETQAFAELGLDPRRIVVVSGIGCSSRMPDFLNVNGVHTLHGRAIPYAMGIKLADPSLEVIVNGGDGDLLGIGVGHFVSAGRYNVDLTIILHNNGVYGLTKGQASPTLPRNVKTKALPKPNIKDAVNPIILALASGYTFVARAYAYDTRHLKDVIKEAIRHKGTALVDVLQPCPTYNDINTKEWYDKRVYKLDNEKWDPVVHDEKEANEKRLKAMEIASEWGDRIPVGIFYKNELVPIYEERMLSRISNYLELPPAKQVIEKDGYSVTLIDSILEKRRVV</sequence>
<protein>
    <recommendedName>
        <fullName evidence="5">2-oxoacid oxidoreductase (ferredoxin)</fullName>
        <ecNumber evidence="5">1.2.7.11</ecNumber>
    </recommendedName>
</protein>
<dbReference type="PANTHER" id="PTHR48084">
    <property type="entry name" value="2-OXOGLUTARATE OXIDOREDUCTASE SUBUNIT KORB-RELATED"/>
    <property type="match status" value="1"/>
</dbReference>
<dbReference type="eggNOG" id="arCOG01599">
    <property type="taxonomic scope" value="Archaea"/>
</dbReference>
<dbReference type="InterPro" id="IPR011766">
    <property type="entry name" value="TPP_enzyme_TPP-bd"/>
</dbReference>
<evidence type="ECO:0000256" key="2">
    <source>
        <dbReference type="ARBA" id="ARBA00001964"/>
    </source>
</evidence>
<dbReference type="STRING" id="397948.Cmaq_1072"/>
<keyword evidence="15" id="KW-0670">Pyruvate</keyword>
<dbReference type="KEGG" id="cma:Cmaq_1072"/>
<dbReference type="CDD" id="cd03375">
    <property type="entry name" value="TPP_OGFOR"/>
    <property type="match status" value="1"/>
</dbReference>
<dbReference type="InterPro" id="IPR032686">
    <property type="entry name" value="PFO_beta_C"/>
</dbReference>
<evidence type="ECO:0000313" key="15">
    <source>
        <dbReference type="EMBL" id="ABW01901.1"/>
    </source>
</evidence>
<evidence type="ECO:0000256" key="12">
    <source>
        <dbReference type="ARBA" id="ARBA00048893"/>
    </source>
</evidence>
<dbReference type="GO" id="GO:0046872">
    <property type="term" value="F:metal ion binding"/>
    <property type="evidence" value="ECO:0007669"/>
    <property type="project" value="UniProtKB-KW"/>
</dbReference>
<dbReference type="Pfam" id="PF12367">
    <property type="entry name" value="PFO_beta_C"/>
    <property type="match status" value="1"/>
</dbReference>
<dbReference type="AlphaFoldDB" id="A8MDP5"/>
<evidence type="ECO:0000256" key="11">
    <source>
        <dbReference type="ARBA" id="ARBA00023052"/>
    </source>
</evidence>
<evidence type="ECO:0000256" key="7">
    <source>
        <dbReference type="ARBA" id="ARBA00022842"/>
    </source>
</evidence>
<dbReference type="HOGENOM" id="CLU_048564_0_0_2"/>
<dbReference type="GeneID" id="5710371"/>
<dbReference type="InterPro" id="IPR051457">
    <property type="entry name" value="2-oxoacid:Fd_oxidoreductase"/>
</dbReference>
<comment type="catalytic activity">
    <reaction evidence="12">
        <text>a 2-oxocarboxylate + 2 oxidized [2Fe-2S]-[ferredoxin] + CoA = an acyl-CoA + 2 reduced [2Fe-2S]-[ferredoxin] + CO2 + H(+)</text>
        <dbReference type="Rhea" id="RHEA:42316"/>
        <dbReference type="Rhea" id="RHEA-COMP:10000"/>
        <dbReference type="Rhea" id="RHEA-COMP:10001"/>
        <dbReference type="ChEBI" id="CHEBI:15378"/>
        <dbReference type="ChEBI" id="CHEBI:16526"/>
        <dbReference type="ChEBI" id="CHEBI:33737"/>
        <dbReference type="ChEBI" id="CHEBI:33738"/>
        <dbReference type="ChEBI" id="CHEBI:35179"/>
        <dbReference type="ChEBI" id="CHEBI:57287"/>
        <dbReference type="ChEBI" id="CHEBI:58342"/>
        <dbReference type="EC" id="1.2.7.11"/>
    </reaction>
</comment>